<name>A0A6L9MMI9_9HYPH</name>
<dbReference type="InterPro" id="IPR036390">
    <property type="entry name" value="WH_DNA-bd_sf"/>
</dbReference>
<dbReference type="InterPro" id="IPR036388">
    <property type="entry name" value="WH-like_DNA-bd_sf"/>
</dbReference>
<dbReference type="AlphaFoldDB" id="A0A6L9MMI9"/>
<dbReference type="SMART" id="SM00345">
    <property type="entry name" value="HTH_GNTR"/>
    <property type="match status" value="1"/>
</dbReference>
<sequence length="241" mass="27408">MMSHLAKDTRDDPARPGGKRRSGEDISAEIVTRLEEDIVFGRLHPRERLVEEEIALRFGAKRHLVRHAIAELERLGLVERYRNRGAVVRLYDAKEVEDINSVRELIEAHAASLIPLPLPEAAIAELDAIQKSHHEAILSGDQRRVFRDNIDFHRKLFAHCGNEALIEAIANFAQKSHAYRHIFLNDKPYLLWAAEDHAKMVAAVRGGDRAALVELCRNHLAPAKNYYVKTYRSRFAGDEEG</sequence>
<dbReference type="Pfam" id="PF07729">
    <property type="entry name" value="FCD"/>
    <property type="match status" value="1"/>
</dbReference>
<dbReference type="PANTHER" id="PTHR43537">
    <property type="entry name" value="TRANSCRIPTIONAL REGULATOR, GNTR FAMILY"/>
    <property type="match status" value="1"/>
</dbReference>
<dbReference type="Pfam" id="PF00392">
    <property type="entry name" value="GntR"/>
    <property type="match status" value="1"/>
</dbReference>
<dbReference type="GO" id="GO:0003677">
    <property type="term" value="F:DNA binding"/>
    <property type="evidence" value="ECO:0007669"/>
    <property type="project" value="UniProtKB-KW"/>
</dbReference>
<feature type="region of interest" description="Disordered" evidence="4">
    <location>
        <begin position="1"/>
        <end position="26"/>
    </location>
</feature>
<dbReference type="InterPro" id="IPR008920">
    <property type="entry name" value="TF_FadR/GntR_C"/>
</dbReference>
<dbReference type="RefSeq" id="WP_163045762.1">
    <property type="nucleotide sequence ID" value="NZ_JAAAMJ010000022.1"/>
</dbReference>
<gene>
    <name evidence="6" type="ORF">GTW51_19685</name>
</gene>
<dbReference type="SUPFAM" id="SSF48008">
    <property type="entry name" value="GntR ligand-binding domain-like"/>
    <property type="match status" value="1"/>
</dbReference>
<reference evidence="6 7" key="1">
    <citation type="submission" date="2020-01" db="EMBL/GenBank/DDBJ databases">
        <title>Genomes of bacteria type strains.</title>
        <authorList>
            <person name="Chen J."/>
            <person name="Zhu S."/>
            <person name="Chen J."/>
        </authorList>
    </citation>
    <scope>NUCLEOTIDE SEQUENCE [LARGE SCALE GENOMIC DNA]</scope>
    <source>
        <strain evidence="6 7">KCTC 52919</strain>
    </source>
</reference>
<keyword evidence="2" id="KW-0238">DNA-binding</keyword>
<evidence type="ECO:0000313" key="6">
    <source>
        <dbReference type="EMBL" id="NDV88912.1"/>
    </source>
</evidence>
<dbReference type="InterPro" id="IPR011711">
    <property type="entry name" value="GntR_C"/>
</dbReference>
<keyword evidence="3" id="KW-0804">Transcription</keyword>
<keyword evidence="7" id="KW-1185">Reference proteome</keyword>
<protein>
    <submittedName>
        <fullName evidence="6">FCD domain-containing protein</fullName>
    </submittedName>
</protein>
<keyword evidence="1" id="KW-0805">Transcription regulation</keyword>
<dbReference type="EMBL" id="JAAAMJ010000022">
    <property type="protein sequence ID" value="NDV88912.1"/>
    <property type="molecule type" value="Genomic_DNA"/>
</dbReference>
<evidence type="ECO:0000256" key="1">
    <source>
        <dbReference type="ARBA" id="ARBA00023015"/>
    </source>
</evidence>
<evidence type="ECO:0000256" key="4">
    <source>
        <dbReference type="SAM" id="MobiDB-lite"/>
    </source>
</evidence>
<dbReference type="Proteomes" id="UP000476332">
    <property type="component" value="Unassembled WGS sequence"/>
</dbReference>
<evidence type="ECO:0000313" key="7">
    <source>
        <dbReference type="Proteomes" id="UP000476332"/>
    </source>
</evidence>
<dbReference type="SMART" id="SM00895">
    <property type="entry name" value="FCD"/>
    <property type="match status" value="1"/>
</dbReference>
<dbReference type="Gene3D" id="1.10.10.10">
    <property type="entry name" value="Winged helix-like DNA-binding domain superfamily/Winged helix DNA-binding domain"/>
    <property type="match status" value="1"/>
</dbReference>
<feature type="domain" description="HTH gntR-type" evidence="5">
    <location>
        <begin position="24"/>
        <end position="91"/>
    </location>
</feature>
<accession>A0A6L9MMI9</accession>
<comment type="caution">
    <text evidence="6">The sequence shown here is derived from an EMBL/GenBank/DDBJ whole genome shotgun (WGS) entry which is preliminary data.</text>
</comment>
<dbReference type="Gene3D" id="1.20.120.530">
    <property type="entry name" value="GntR ligand-binding domain-like"/>
    <property type="match status" value="1"/>
</dbReference>
<organism evidence="6 7">
    <name type="scientific">Aurantimonas aggregata</name>
    <dbReference type="NCBI Taxonomy" id="2047720"/>
    <lineage>
        <taxon>Bacteria</taxon>
        <taxon>Pseudomonadati</taxon>
        <taxon>Pseudomonadota</taxon>
        <taxon>Alphaproteobacteria</taxon>
        <taxon>Hyphomicrobiales</taxon>
        <taxon>Aurantimonadaceae</taxon>
        <taxon>Aurantimonas</taxon>
    </lineage>
</organism>
<dbReference type="PANTHER" id="PTHR43537:SF49">
    <property type="entry name" value="TRANSCRIPTIONAL REGULATORY PROTEIN"/>
    <property type="match status" value="1"/>
</dbReference>
<dbReference type="InterPro" id="IPR000524">
    <property type="entry name" value="Tscrpt_reg_HTH_GntR"/>
</dbReference>
<evidence type="ECO:0000256" key="3">
    <source>
        <dbReference type="ARBA" id="ARBA00023163"/>
    </source>
</evidence>
<dbReference type="PROSITE" id="PS50949">
    <property type="entry name" value="HTH_GNTR"/>
    <property type="match status" value="1"/>
</dbReference>
<dbReference type="SUPFAM" id="SSF46785">
    <property type="entry name" value="Winged helix' DNA-binding domain"/>
    <property type="match status" value="1"/>
</dbReference>
<proteinExistence type="predicted"/>
<evidence type="ECO:0000256" key="2">
    <source>
        <dbReference type="ARBA" id="ARBA00023125"/>
    </source>
</evidence>
<dbReference type="CDD" id="cd07377">
    <property type="entry name" value="WHTH_GntR"/>
    <property type="match status" value="1"/>
</dbReference>
<feature type="compositionally biased region" description="Basic and acidic residues" evidence="4">
    <location>
        <begin position="1"/>
        <end position="14"/>
    </location>
</feature>
<dbReference type="GO" id="GO:0003700">
    <property type="term" value="F:DNA-binding transcription factor activity"/>
    <property type="evidence" value="ECO:0007669"/>
    <property type="project" value="InterPro"/>
</dbReference>
<evidence type="ECO:0000259" key="5">
    <source>
        <dbReference type="PROSITE" id="PS50949"/>
    </source>
</evidence>